<dbReference type="InterPro" id="IPR025636">
    <property type="entry name" value="DUF4294"/>
</dbReference>
<gene>
    <name evidence="1" type="ORF">METZ01_LOCUS73724</name>
</gene>
<protein>
    <recommendedName>
        <fullName evidence="2">DUF4294 domain-containing protein</fullName>
    </recommendedName>
</protein>
<dbReference type="EMBL" id="UINC01005364">
    <property type="protein sequence ID" value="SVA20870.1"/>
    <property type="molecule type" value="Genomic_DNA"/>
</dbReference>
<sequence>MIMINSRFLILLLIPILTFSQRLVIKDLQTKYPLKGVNIYSANHGTTTDTNGVCNLQGFLMKDEITISHIGYLAINITKNESPDILYLRATNVPIKGVNVISFKSNKERKRYNKLERDVIRVYPYAVLVGSLLQEYSAVMDSIFELSFFKRRKEKKKVFTAIEKQLITTHGKQVRRLTKNQGRIFIKLVDRETDFTSHQIIKDFRGFFIAGFWQLTARLFGHNLKSNYNPEFGEDKLIEHILNSRIGI</sequence>
<name>A0A381TXZ3_9ZZZZ</name>
<organism evidence="1">
    <name type="scientific">marine metagenome</name>
    <dbReference type="NCBI Taxonomy" id="408172"/>
    <lineage>
        <taxon>unclassified sequences</taxon>
        <taxon>metagenomes</taxon>
        <taxon>ecological metagenomes</taxon>
    </lineage>
</organism>
<dbReference type="Pfam" id="PF14127">
    <property type="entry name" value="DUF4294"/>
    <property type="match status" value="1"/>
</dbReference>
<evidence type="ECO:0000313" key="1">
    <source>
        <dbReference type="EMBL" id="SVA20870.1"/>
    </source>
</evidence>
<dbReference type="SUPFAM" id="SSF49464">
    <property type="entry name" value="Carboxypeptidase regulatory domain-like"/>
    <property type="match status" value="1"/>
</dbReference>
<proteinExistence type="predicted"/>
<reference evidence="1" key="1">
    <citation type="submission" date="2018-05" db="EMBL/GenBank/DDBJ databases">
        <authorList>
            <person name="Lanie J.A."/>
            <person name="Ng W.-L."/>
            <person name="Kazmierczak K.M."/>
            <person name="Andrzejewski T.M."/>
            <person name="Davidsen T.M."/>
            <person name="Wayne K.J."/>
            <person name="Tettelin H."/>
            <person name="Glass J.I."/>
            <person name="Rusch D."/>
            <person name="Podicherti R."/>
            <person name="Tsui H.-C.T."/>
            <person name="Winkler M.E."/>
        </authorList>
    </citation>
    <scope>NUCLEOTIDE SEQUENCE</scope>
</reference>
<dbReference type="InterPro" id="IPR008969">
    <property type="entry name" value="CarboxyPept-like_regulatory"/>
</dbReference>
<evidence type="ECO:0008006" key="2">
    <source>
        <dbReference type="Google" id="ProtNLM"/>
    </source>
</evidence>
<dbReference type="AlphaFoldDB" id="A0A381TXZ3"/>
<accession>A0A381TXZ3</accession>